<organism evidence="7 8">
    <name type="scientific">Methylomonas koyamae</name>
    <dbReference type="NCBI Taxonomy" id="702114"/>
    <lineage>
        <taxon>Bacteria</taxon>
        <taxon>Pseudomonadati</taxon>
        <taxon>Pseudomonadota</taxon>
        <taxon>Gammaproteobacteria</taxon>
        <taxon>Methylococcales</taxon>
        <taxon>Methylococcaceae</taxon>
        <taxon>Methylomonas</taxon>
    </lineage>
</organism>
<comment type="subcellular location">
    <subcellularLocation>
        <location evidence="1">Membrane</location>
        <topology evidence="1">Multi-pass membrane protein</topology>
    </subcellularLocation>
</comment>
<feature type="transmembrane region" description="Helical" evidence="5">
    <location>
        <begin position="137"/>
        <end position="159"/>
    </location>
</feature>
<protein>
    <recommendedName>
        <fullName evidence="6">EamA domain-containing protein</fullName>
    </recommendedName>
</protein>
<dbReference type="Pfam" id="PF00892">
    <property type="entry name" value="EamA"/>
    <property type="match status" value="2"/>
</dbReference>
<name>A0A177N353_9GAMM</name>
<evidence type="ECO:0000313" key="7">
    <source>
        <dbReference type="EMBL" id="OAI12084.1"/>
    </source>
</evidence>
<sequence length="294" mass="30886">MALRHLLLALLCVLVWGGSFAVIRWGLHDLPPLAFASLRFAAVALLILFVGRPAIGWRMLLLYGAGWGVVQFAGLFLALHFGLPTSLSSVLAQLQVFFTLLFSVALGWETLSRRKLLSLALAVIGVGLIVSDRSAALPAAALGFSLLGAAGWASGNLVARRLAIDGLRADTLAFVAWASLPPAVILAGLSAALESPQQMLELSAAAAGRALAAVLYQALGALLIGTLCWNRLLRHYPATRVAPFSLLVPVIGLLLGVVLFDENLSAAAIGGCLSLLLALFSNLGGVRQTRRARI</sequence>
<keyword evidence="3 5" id="KW-1133">Transmembrane helix</keyword>
<feature type="domain" description="EamA" evidence="6">
    <location>
        <begin position="6"/>
        <end position="130"/>
    </location>
</feature>
<evidence type="ECO:0000256" key="3">
    <source>
        <dbReference type="ARBA" id="ARBA00022989"/>
    </source>
</evidence>
<dbReference type="AlphaFoldDB" id="A0A177N353"/>
<dbReference type="PANTHER" id="PTHR32322:SF9">
    <property type="entry name" value="AMINO-ACID METABOLITE EFFLUX PUMP-RELATED"/>
    <property type="match status" value="1"/>
</dbReference>
<feature type="transmembrane region" description="Helical" evidence="5">
    <location>
        <begin position="31"/>
        <end position="51"/>
    </location>
</feature>
<feature type="transmembrane region" description="Helical" evidence="5">
    <location>
        <begin position="60"/>
        <end position="81"/>
    </location>
</feature>
<comment type="caution">
    <text evidence="7">The sequence shown here is derived from an EMBL/GenBank/DDBJ whole genome shotgun (WGS) entry which is preliminary data.</text>
</comment>
<dbReference type="EMBL" id="LUUJ01000112">
    <property type="protein sequence ID" value="OAI12084.1"/>
    <property type="molecule type" value="Genomic_DNA"/>
</dbReference>
<evidence type="ECO:0000256" key="5">
    <source>
        <dbReference type="SAM" id="Phobius"/>
    </source>
</evidence>
<gene>
    <name evidence="7" type="ORF">A1507_19020</name>
</gene>
<feature type="transmembrane region" description="Helical" evidence="5">
    <location>
        <begin position="205"/>
        <end position="229"/>
    </location>
</feature>
<feature type="transmembrane region" description="Helical" evidence="5">
    <location>
        <begin position="241"/>
        <end position="260"/>
    </location>
</feature>
<evidence type="ECO:0000259" key="6">
    <source>
        <dbReference type="Pfam" id="PF00892"/>
    </source>
</evidence>
<evidence type="ECO:0000256" key="1">
    <source>
        <dbReference type="ARBA" id="ARBA00004141"/>
    </source>
</evidence>
<dbReference type="RefSeq" id="WP_064042082.1">
    <property type="nucleotide sequence ID" value="NZ_LUUJ01000112.1"/>
</dbReference>
<accession>A0A177N353</accession>
<proteinExistence type="predicted"/>
<evidence type="ECO:0000256" key="4">
    <source>
        <dbReference type="ARBA" id="ARBA00023136"/>
    </source>
</evidence>
<keyword evidence="4 5" id="KW-0472">Membrane</keyword>
<dbReference type="PANTHER" id="PTHR32322">
    <property type="entry name" value="INNER MEMBRANE TRANSPORTER"/>
    <property type="match status" value="1"/>
</dbReference>
<evidence type="ECO:0000313" key="8">
    <source>
        <dbReference type="Proteomes" id="UP000077857"/>
    </source>
</evidence>
<feature type="domain" description="EamA" evidence="6">
    <location>
        <begin position="144"/>
        <end position="280"/>
    </location>
</feature>
<evidence type="ECO:0000256" key="2">
    <source>
        <dbReference type="ARBA" id="ARBA00022692"/>
    </source>
</evidence>
<dbReference type="SUPFAM" id="SSF103481">
    <property type="entry name" value="Multidrug resistance efflux transporter EmrE"/>
    <property type="match status" value="2"/>
</dbReference>
<reference evidence="7 8" key="1">
    <citation type="submission" date="2016-03" db="EMBL/GenBank/DDBJ databases">
        <authorList>
            <person name="Ploux O."/>
        </authorList>
    </citation>
    <scope>NUCLEOTIDE SEQUENCE [LARGE SCALE GENOMIC DNA]</scope>
    <source>
        <strain evidence="7 8">R-45378</strain>
    </source>
</reference>
<dbReference type="GO" id="GO:0016020">
    <property type="term" value="C:membrane"/>
    <property type="evidence" value="ECO:0007669"/>
    <property type="project" value="UniProtKB-SubCell"/>
</dbReference>
<feature type="transmembrane region" description="Helical" evidence="5">
    <location>
        <begin position="266"/>
        <end position="286"/>
    </location>
</feature>
<dbReference type="InterPro" id="IPR050638">
    <property type="entry name" value="AA-Vitamin_Transporters"/>
</dbReference>
<dbReference type="InterPro" id="IPR037185">
    <property type="entry name" value="EmrE-like"/>
</dbReference>
<dbReference type="Proteomes" id="UP000077857">
    <property type="component" value="Unassembled WGS sequence"/>
</dbReference>
<dbReference type="InterPro" id="IPR000620">
    <property type="entry name" value="EamA_dom"/>
</dbReference>
<feature type="transmembrane region" description="Helical" evidence="5">
    <location>
        <begin position="171"/>
        <end position="193"/>
    </location>
</feature>
<feature type="transmembrane region" description="Helical" evidence="5">
    <location>
        <begin position="115"/>
        <end position="131"/>
    </location>
</feature>
<keyword evidence="2 5" id="KW-0812">Transmembrane</keyword>
<feature type="transmembrane region" description="Helical" evidence="5">
    <location>
        <begin position="87"/>
        <end position="108"/>
    </location>
</feature>
<dbReference type="OrthoDB" id="7158585at2"/>